<protein>
    <submittedName>
        <fullName evidence="1">Hypothetical_protein</fullName>
    </submittedName>
</protein>
<keyword evidence="2" id="KW-1185">Reference proteome</keyword>
<proteinExistence type="predicted"/>
<dbReference type="EMBL" id="CAXDID020000051">
    <property type="protein sequence ID" value="CAL6005526.1"/>
    <property type="molecule type" value="Genomic_DNA"/>
</dbReference>
<dbReference type="Proteomes" id="UP001642409">
    <property type="component" value="Unassembled WGS sequence"/>
</dbReference>
<accession>A0ABP1I0S5</accession>
<reference evidence="1 2" key="1">
    <citation type="submission" date="2024-07" db="EMBL/GenBank/DDBJ databases">
        <authorList>
            <person name="Akdeniz Z."/>
        </authorList>
    </citation>
    <scope>NUCLEOTIDE SEQUENCE [LARGE SCALE GENOMIC DNA]</scope>
</reference>
<organism evidence="1 2">
    <name type="scientific">Hexamita inflata</name>
    <dbReference type="NCBI Taxonomy" id="28002"/>
    <lineage>
        <taxon>Eukaryota</taxon>
        <taxon>Metamonada</taxon>
        <taxon>Diplomonadida</taxon>
        <taxon>Hexamitidae</taxon>
        <taxon>Hexamitinae</taxon>
        <taxon>Hexamita</taxon>
    </lineage>
</organism>
<comment type="caution">
    <text evidence="1">The sequence shown here is derived from an EMBL/GenBank/DDBJ whole genome shotgun (WGS) entry which is preliminary data.</text>
</comment>
<name>A0ABP1I0S5_9EUKA</name>
<gene>
    <name evidence="1" type="ORF">HINF_LOCUS19452</name>
</gene>
<evidence type="ECO:0000313" key="2">
    <source>
        <dbReference type="Proteomes" id="UP001642409"/>
    </source>
</evidence>
<evidence type="ECO:0000313" key="1">
    <source>
        <dbReference type="EMBL" id="CAL6005526.1"/>
    </source>
</evidence>
<sequence length="272" mass="30745">MNTKEYEFWFECQQQLYTFKLFDLTTVTDTLQHSNFASGFAFDTQVIQNAFLDVQSVSSNFTIFKTQSTFLNIKVQLNDISFGTGALLSPSSTIQINQLSMISKTGTQVTINAGIVFSILQQAATITNITNLMLNINMNPSSVGIINLINLVRGQLIVKGYQILGSYNSTNVITLIACQIQQSKIIIEYLQFNPIIFSCGNLSSYLISYSNSRQQSSWDRDQQAGRNQLNEFVLPWSRIIKQNFIKIMYHTPKFTLQILTLNVTITQKPKAL</sequence>